<dbReference type="InterPro" id="IPR011761">
    <property type="entry name" value="ATP-grasp"/>
</dbReference>
<evidence type="ECO:0000313" key="6">
    <source>
        <dbReference type="EMBL" id="PQA92783.1"/>
    </source>
</evidence>
<dbReference type="GO" id="GO:0005524">
    <property type="term" value="F:ATP binding"/>
    <property type="evidence" value="ECO:0007669"/>
    <property type="project" value="UniProtKB-UniRule"/>
</dbReference>
<keyword evidence="3 4" id="KW-0067">ATP-binding</keyword>
<dbReference type="Gene3D" id="3.30.1490.20">
    <property type="entry name" value="ATP-grasp fold, A domain"/>
    <property type="match status" value="1"/>
</dbReference>
<evidence type="ECO:0000259" key="5">
    <source>
        <dbReference type="PROSITE" id="PS50975"/>
    </source>
</evidence>
<gene>
    <name evidence="6" type="ORF">B0A70_10385</name>
    <name evidence="7" type="ORF">SAMN05421796_11031</name>
</gene>
<dbReference type="RefSeq" id="WP_076452577.1">
    <property type="nucleotide sequence ID" value="NZ_FTOJ01000010.1"/>
</dbReference>
<keyword evidence="9" id="KW-1185">Reference proteome</keyword>
<evidence type="ECO:0000256" key="3">
    <source>
        <dbReference type="ARBA" id="ARBA00022840"/>
    </source>
</evidence>
<reference evidence="7" key="3">
    <citation type="submission" date="2017-01" db="EMBL/GenBank/DDBJ databases">
        <authorList>
            <person name="Mah S.A."/>
            <person name="Swanson W.J."/>
            <person name="Moy G.W."/>
            <person name="Vacquier V.D."/>
        </authorList>
    </citation>
    <scope>NUCLEOTIDE SEQUENCE [LARGE SCALE GENOMIC DNA]</scope>
    <source>
        <strain evidence="7">DSM 21068</strain>
    </source>
</reference>
<proteinExistence type="predicted"/>
<dbReference type="PANTHER" id="PTHR43585:SF2">
    <property type="entry name" value="ATP-GRASP ENZYME FSQD"/>
    <property type="match status" value="1"/>
</dbReference>
<dbReference type="OrthoDB" id="1195727at2"/>
<name>A0A1N7P044_9FLAO</name>
<evidence type="ECO:0000313" key="7">
    <source>
        <dbReference type="EMBL" id="SIT03943.1"/>
    </source>
</evidence>
<keyword evidence="1" id="KW-0436">Ligase</keyword>
<dbReference type="Gene3D" id="3.30.470.20">
    <property type="entry name" value="ATP-grasp fold, B domain"/>
    <property type="match status" value="1"/>
</dbReference>
<dbReference type="Gene3D" id="3.40.50.20">
    <property type="match status" value="1"/>
</dbReference>
<organism evidence="7 8">
    <name type="scientific">Chryseobacterium piscicola</name>
    <dbReference type="NCBI Taxonomy" id="551459"/>
    <lineage>
        <taxon>Bacteria</taxon>
        <taxon>Pseudomonadati</taxon>
        <taxon>Bacteroidota</taxon>
        <taxon>Flavobacteriia</taxon>
        <taxon>Flavobacteriales</taxon>
        <taxon>Weeksellaceae</taxon>
        <taxon>Chryseobacterium group</taxon>
        <taxon>Chryseobacterium</taxon>
    </lineage>
</organism>
<sequence length="403" mass="45883">MEKKTIVCISCYYKGADFMDEMHKLGNKVILITAENLKEKKWPWHAIDEVFYMEEVKPSVWNLDHLIQGFSHLMKTRKVDAVIALDDYDVEKAALVRETFRIPGMGQTTHRYFRDKLAMRQKAKDSGIDVPEFTAIFNDSEVANFTKKVPAPWVLKPRSEASASGIKKIKSEDELWKALEILGDERHLFLLESFKPGDVYHVDSLTFNKKTIFTSSSKYLAPPMQVSHEGGVFRTRTLGRSTAEFKALEKANVKVLSNFGLQNGATHTEFIRGKEDGKLYFLETSSRVGGAHIPDLVEASSGINIWHEWAKIEDALLKGLDYSISKPTGYFAGLIIALIKEKHPDYKYFESEETVKFLPIDYHIGIVYKSAKSDIVQTRLDETAEKIHEEMLNIIPPKDKPTS</sequence>
<dbReference type="Pfam" id="PF13535">
    <property type="entry name" value="ATP-grasp_4"/>
    <property type="match status" value="1"/>
</dbReference>
<dbReference type="Proteomes" id="UP000186246">
    <property type="component" value="Unassembled WGS sequence"/>
</dbReference>
<evidence type="ECO:0000256" key="1">
    <source>
        <dbReference type="ARBA" id="ARBA00022598"/>
    </source>
</evidence>
<dbReference type="SUPFAM" id="SSF56059">
    <property type="entry name" value="Glutathione synthetase ATP-binding domain-like"/>
    <property type="match status" value="1"/>
</dbReference>
<dbReference type="AlphaFoldDB" id="A0A1N7P044"/>
<reference evidence="6 9" key="1">
    <citation type="submission" date="2016-11" db="EMBL/GenBank/DDBJ databases">
        <title>Whole genomes of Flavobacteriaceae.</title>
        <authorList>
            <person name="Stine C."/>
            <person name="Li C."/>
            <person name="Tadesse D."/>
        </authorList>
    </citation>
    <scope>NUCLEOTIDE SEQUENCE [LARGE SCALE GENOMIC DNA]</scope>
    <source>
        <strain evidence="6 9">DSM 21068</strain>
    </source>
</reference>
<dbReference type="InterPro" id="IPR052032">
    <property type="entry name" value="ATP-dep_AA_Ligase"/>
</dbReference>
<evidence type="ECO:0000313" key="8">
    <source>
        <dbReference type="Proteomes" id="UP000186246"/>
    </source>
</evidence>
<dbReference type="InterPro" id="IPR013815">
    <property type="entry name" value="ATP_grasp_subdomain_1"/>
</dbReference>
<dbReference type="PROSITE" id="PS50975">
    <property type="entry name" value="ATP_GRASP"/>
    <property type="match status" value="1"/>
</dbReference>
<dbReference type="GO" id="GO:0046872">
    <property type="term" value="F:metal ion binding"/>
    <property type="evidence" value="ECO:0007669"/>
    <property type="project" value="InterPro"/>
</dbReference>
<keyword evidence="2 4" id="KW-0547">Nucleotide-binding</keyword>
<feature type="domain" description="ATP-grasp" evidence="5">
    <location>
        <begin position="120"/>
        <end position="314"/>
    </location>
</feature>
<dbReference type="GO" id="GO:0016874">
    <property type="term" value="F:ligase activity"/>
    <property type="evidence" value="ECO:0007669"/>
    <property type="project" value="UniProtKB-KW"/>
</dbReference>
<dbReference type="EMBL" id="MUGO01000014">
    <property type="protein sequence ID" value="PQA92783.1"/>
    <property type="molecule type" value="Genomic_DNA"/>
</dbReference>
<accession>A0A1N7P044</accession>
<dbReference type="PANTHER" id="PTHR43585">
    <property type="entry name" value="FUMIPYRROLE BIOSYNTHESIS PROTEIN C"/>
    <property type="match status" value="1"/>
</dbReference>
<evidence type="ECO:0000256" key="2">
    <source>
        <dbReference type="ARBA" id="ARBA00022741"/>
    </source>
</evidence>
<protein>
    <submittedName>
        <fullName evidence="7">ATP-grasp domain-containing protein</fullName>
    </submittedName>
    <submittedName>
        <fullName evidence="6">ATPase</fullName>
    </submittedName>
</protein>
<dbReference type="STRING" id="551459.SAMN05421796_11031"/>
<evidence type="ECO:0000256" key="4">
    <source>
        <dbReference type="PROSITE-ProRule" id="PRU00409"/>
    </source>
</evidence>
<dbReference type="EMBL" id="FTOJ01000010">
    <property type="protein sequence ID" value="SIT03943.1"/>
    <property type="molecule type" value="Genomic_DNA"/>
</dbReference>
<evidence type="ECO:0000313" key="9">
    <source>
        <dbReference type="Proteomes" id="UP000238314"/>
    </source>
</evidence>
<reference evidence="8" key="2">
    <citation type="submission" date="2017-01" db="EMBL/GenBank/DDBJ databases">
        <authorList>
            <person name="Varghese N."/>
            <person name="Submissions S."/>
        </authorList>
    </citation>
    <scope>NUCLEOTIDE SEQUENCE [LARGE SCALE GENOMIC DNA]</scope>
    <source>
        <strain evidence="8">DSM 21068</strain>
    </source>
</reference>
<dbReference type="Proteomes" id="UP000238314">
    <property type="component" value="Unassembled WGS sequence"/>
</dbReference>